<dbReference type="EMBL" id="GGFL01013356">
    <property type="protein sequence ID" value="MBW77534.1"/>
    <property type="molecule type" value="Transcribed_RNA"/>
</dbReference>
<sequence length="114" mass="12866">MPGWGLAPVFKIVLIVAVNQLLAAPRAHTVRRNCSQRRDRKRSWECLAESEIMEHAAESRHHVMAADAKIAQKAFSIFGTHSSAALMRSMRGSQPLLQPSPRNVWNGFHSPLRW</sequence>
<organism evidence="2">
    <name type="scientific">Anopheles darlingi</name>
    <name type="common">Mosquito</name>
    <dbReference type="NCBI Taxonomy" id="43151"/>
    <lineage>
        <taxon>Eukaryota</taxon>
        <taxon>Metazoa</taxon>
        <taxon>Ecdysozoa</taxon>
        <taxon>Arthropoda</taxon>
        <taxon>Hexapoda</taxon>
        <taxon>Insecta</taxon>
        <taxon>Pterygota</taxon>
        <taxon>Neoptera</taxon>
        <taxon>Endopterygota</taxon>
        <taxon>Diptera</taxon>
        <taxon>Nematocera</taxon>
        <taxon>Culicoidea</taxon>
        <taxon>Culicidae</taxon>
        <taxon>Anophelinae</taxon>
        <taxon>Anopheles</taxon>
    </lineage>
</organism>
<dbReference type="AlphaFoldDB" id="A0A2M4DJ15"/>
<accession>A0A2M4DJ15</accession>
<evidence type="ECO:0000313" key="2">
    <source>
        <dbReference type="EMBL" id="MBW77534.1"/>
    </source>
</evidence>
<keyword evidence="1" id="KW-0732">Signal</keyword>
<proteinExistence type="predicted"/>
<reference evidence="2" key="1">
    <citation type="submission" date="2018-01" db="EMBL/GenBank/DDBJ databases">
        <title>An insight into the sialome of Amazonian anophelines.</title>
        <authorList>
            <person name="Ribeiro J.M."/>
            <person name="Scarpassa V."/>
            <person name="Calvo E."/>
        </authorList>
    </citation>
    <scope>NUCLEOTIDE SEQUENCE</scope>
</reference>
<feature type="signal peptide" evidence="1">
    <location>
        <begin position="1"/>
        <end position="23"/>
    </location>
</feature>
<name>A0A2M4DJ15_ANODA</name>
<protein>
    <submittedName>
        <fullName evidence="2">Putative secreted protein</fullName>
    </submittedName>
</protein>
<feature type="chain" id="PRO_5014759928" evidence="1">
    <location>
        <begin position="24"/>
        <end position="114"/>
    </location>
</feature>
<evidence type="ECO:0000256" key="1">
    <source>
        <dbReference type="SAM" id="SignalP"/>
    </source>
</evidence>